<dbReference type="AlphaFoldDB" id="A0AAX2M9G5"/>
<feature type="region of interest" description="Disordered" evidence="1">
    <location>
        <begin position="127"/>
        <end position="162"/>
    </location>
</feature>
<sequence>MRNPALAKIHIAKKELGLDDDTYRAMLLSVGGAASSKDLSPAGVDRVLAHMKRCGWKPKSKAADKPSVGQSKKRLVSKLEALLAEADRPWDYADAMAQRMYGVERAGWLAPVQLHGLVAALTTMRNGMGGSRDEAERRAAPVAGNGAADCHADRPAQGVETD</sequence>
<evidence type="ECO:0000256" key="1">
    <source>
        <dbReference type="SAM" id="MobiDB-lite"/>
    </source>
</evidence>
<dbReference type="InterPro" id="IPR009363">
    <property type="entry name" value="Phage_Mu_Gp16"/>
</dbReference>
<gene>
    <name evidence="2" type="ORF">NCTC8684_02130</name>
</gene>
<dbReference type="Proteomes" id="UP000254029">
    <property type="component" value="Unassembled WGS sequence"/>
</dbReference>
<comment type="caution">
    <text evidence="2">The sequence shown here is derived from an EMBL/GenBank/DDBJ whole genome shotgun (WGS) entry which is preliminary data.</text>
</comment>
<organism evidence="2 3">
    <name type="scientific">Chromobacterium violaceum</name>
    <dbReference type="NCBI Taxonomy" id="536"/>
    <lineage>
        <taxon>Bacteria</taxon>
        <taxon>Pseudomonadati</taxon>
        <taxon>Pseudomonadota</taxon>
        <taxon>Betaproteobacteria</taxon>
        <taxon>Neisseriales</taxon>
        <taxon>Chromobacteriaceae</taxon>
        <taxon>Chromobacterium</taxon>
    </lineage>
</organism>
<dbReference type="RefSeq" id="WP_115648458.1">
    <property type="nucleotide sequence ID" value="NZ_UIGR01000001.1"/>
</dbReference>
<reference evidence="2 3" key="1">
    <citation type="submission" date="2018-06" db="EMBL/GenBank/DDBJ databases">
        <authorList>
            <consortium name="Pathogen Informatics"/>
            <person name="Doyle S."/>
        </authorList>
    </citation>
    <scope>NUCLEOTIDE SEQUENCE [LARGE SCALE GENOMIC DNA]</scope>
    <source>
        <strain evidence="2 3">NCTC8684</strain>
    </source>
</reference>
<proteinExistence type="predicted"/>
<dbReference type="Pfam" id="PF06252">
    <property type="entry name" value="GemA"/>
    <property type="match status" value="1"/>
</dbReference>
<evidence type="ECO:0000313" key="3">
    <source>
        <dbReference type="Proteomes" id="UP000254029"/>
    </source>
</evidence>
<name>A0AAX2M9G5_CHRVL</name>
<accession>A0AAX2M9G5</accession>
<protein>
    <submittedName>
        <fullName evidence="2">Mu-like prophage protein gp16</fullName>
    </submittedName>
</protein>
<dbReference type="EMBL" id="UIGR01000001">
    <property type="protein sequence ID" value="SUX33042.1"/>
    <property type="molecule type" value="Genomic_DNA"/>
</dbReference>
<evidence type="ECO:0000313" key="2">
    <source>
        <dbReference type="EMBL" id="SUX33042.1"/>
    </source>
</evidence>